<organism evidence="3">
    <name type="scientific">Perkinsus marinus (strain ATCC 50983 / TXsc)</name>
    <dbReference type="NCBI Taxonomy" id="423536"/>
    <lineage>
        <taxon>Eukaryota</taxon>
        <taxon>Sar</taxon>
        <taxon>Alveolata</taxon>
        <taxon>Perkinsozoa</taxon>
        <taxon>Perkinsea</taxon>
        <taxon>Perkinsida</taxon>
        <taxon>Perkinsidae</taxon>
        <taxon>Perkinsus</taxon>
    </lineage>
</organism>
<gene>
    <name evidence="2" type="ORF">Pmar_PMAR022351</name>
</gene>
<name>C5KDU8_PERM5</name>
<keyword evidence="1" id="KW-0732">Signal</keyword>
<feature type="signal peptide" evidence="1">
    <location>
        <begin position="1"/>
        <end position="34"/>
    </location>
</feature>
<protein>
    <recommendedName>
        <fullName evidence="4">Secreted protein</fullName>
    </recommendedName>
</protein>
<feature type="chain" id="PRO_5002954081" description="Secreted protein" evidence="1">
    <location>
        <begin position="35"/>
        <end position="155"/>
    </location>
</feature>
<evidence type="ECO:0000256" key="1">
    <source>
        <dbReference type="SAM" id="SignalP"/>
    </source>
</evidence>
<dbReference type="Proteomes" id="UP000007800">
    <property type="component" value="Unassembled WGS sequence"/>
</dbReference>
<dbReference type="InParanoid" id="C5KDU8"/>
<evidence type="ECO:0008006" key="4">
    <source>
        <dbReference type="Google" id="ProtNLM"/>
    </source>
</evidence>
<evidence type="ECO:0000313" key="2">
    <source>
        <dbReference type="EMBL" id="EER17401.1"/>
    </source>
</evidence>
<proteinExistence type="predicted"/>
<dbReference type="RefSeq" id="XP_002785605.1">
    <property type="nucleotide sequence ID" value="XM_002785559.1"/>
</dbReference>
<keyword evidence="3" id="KW-1185">Reference proteome</keyword>
<dbReference type="EMBL" id="GG672124">
    <property type="protein sequence ID" value="EER17401.1"/>
    <property type="molecule type" value="Genomic_DNA"/>
</dbReference>
<dbReference type="GeneID" id="9062532"/>
<evidence type="ECO:0000313" key="3">
    <source>
        <dbReference type="Proteomes" id="UP000007800"/>
    </source>
</evidence>
<dbReference type="AlphaFoldDB" id="C5KDU8"/>
<reference evidence="2 3" key="1">
    <citation type="submission" date="2008-07" db="EMBL/GenBank/DDBJ databases">
        <authorList>
            <person name="El-Sayed N."/>
            <person name="Caler E."/>
            <person name="Inman J."/>
            <person name="Amedeo P."/>
            <person name="Hass B."/>
            <person name="Wortman J."/>
        </authorList>
    </citation>
    <scope>NUCLEOTIDE SEQUENCE [LARGE SCALE GENOMIC DNA]</scope>
    <source>
        <strain evidence="3">ATCC 50983 / TXsc</strain>
    </source>
</reference>
<sequence>MPHRSPSRFCLMIFVHHCLLVEDCFHLCPGFCQASAFLSPELRRTCHCLCPTVAPVFFRSGVSFNAFAFVPRESFFLVVPGTINSASCLKSFGGQDVKTTCSTTGSGLLSFSNTASVGFAASMVYHGLLYELVTIAMPSRFRQSYCPCSPSPCSC</sequence>
<accession>C5KDU8</accession>